<dbReference type="InterPro" id="IPR003010">
    <property type="entry name" value="C-N_Hydrolase"/>
</dbReference>
<sequence length="288" mass="32701">MKVQITACQFRVEKVASFNEFQKQVEDLINQVPENSDYIIFPELLTIGLLATFPDQNASSLIKIDEYTTQYKELFSSISRKRKQVIIAGSHLECREDEYFNIAYIFDKDGSYVEHKKTHIFPAEANWQTSEGNTLEVYSIGPVKIGIAVCYEAEIPEISRILSVNGADIIFCPSYTFTEAGFWRVRHCAHARAIENQVYFVHCPTVGEPGDPLPNGYGRASILSPCDKAWLANGVVAEAEVNKHTVITGTVDIDELYENRKSGAATTFKDRKRRKDVYTKYEPYMLLK</sequence>
<dbReference type="PANTHER" id="PTHR23088:SF50">
    <property type="entry name" value="HYDROLASE YHCX"/>
    <property type="match status" value="1"/>
</dbReference>
<dbReference type="SUPFAM" id="SSF56317">
    <property type="entry name" value="Carbon-nitrogen hydrolase"/>
    <property type="match status" value="1"/>
</dbReference>
<evidence type="ECO:0000313" key="3">
    <source>
        <dbReference type="Proteomes" id="UP000220106"/>
    </source>
</evidence>
<dbReference type="Pfam" id="PF00795">
    <property type="entry name" value="CN_hydrolase"/>
    <property type="match status" value="1"/>
</dbReference>
<comment type="caution">
    <text evidence="2">The sequence shown here is derived from an EMBL/GenBank/DDBJ whole genome shotgun (WGS) entry which is preliminary data.</text>
</comment>
<evidence type="ECO:0000259" key="1">
    <source>
        <dbReference type="PROSITE" id="PS50263"/>
    </source>
</evidence>
<dbReference type="RefSeq" id="WP_098177631.1">
    <property type="nucleotide sequence ID" value="NZ_JAMWYI010000076.1"/>
</dbReference>
<feature type="domain" description="CN hydrolase" evidence="1">
    <location>
        <begin position="3"/>
        <end position="253"/>
    </location>
</feature>
<reference evidence="2 3" key="1">
    <citation type="submission" date="2017-09" db="EMBL/GenBank/DDBJ databases">
        <title>Large-scale bioinformatics analysis of Bacillus genomes uncovers conserved roles of natural products in bacterial physiology.</title>
        <authorList>
            <consortium name="Agbiome Team Llc"/>
            <person name="Bleich R.M."/>
            <person name="Kirk G.J."/>
            <person name="Santa Maria K.C."/>
            <person name="Allen S.E."/>
            <person name="Farag S."/>
            <person name="Shank E.A."/>
            <person name="Bowers A."/>
        </authorList>
    </citation>
    <scope>NUCLEOTIDE SEQUENCE [LARGE SCALE GENOMIC DNA]</scope>
    <source>
        <strain evidence="2 3">AFS003229</strain>
    </source>
</reference>
<dbReference type="PANTHER" id="PTHR23088">
    <property type="entry name" value="NITRILASE-RELATED"/>
    <property type="match status" value="1"/>
</dbReference>
<dbReference type="PROSITE" id="PS50263">
    <property type="entry name" value="CN_HYDROLASE"/>
    <property type="match status" value="1"/>
</dbReference>
<name>A0AAX0RQL3_9BACI</name>
<gene>
    <name evidence="2" type="ORF">CN689_23775</name>
</gene>
<dbReference type="AlphaFoldDB" id="A0AAX0RQL3"/>
<dbReference type="Proteomes" id="UP000220106">
    <property type="component" value="Unassembled WGS sequence"/>
</dbReference>
<proteinExistence type="predicted"/>
<dbReference type="Gene3D" id="3.60.110.10">
    <property type="entry name" value="Carbon-nitrogen hydrolase"/>
    <property type="match status" value="1"/>
</dbReference>
<organism evidence="2 3">
    <name type="scientific">Peribacillus butanolivorans</name>
    <dbReference type="NCBI Taxonomy" id="421767"/>
    <lineage>
        <taxon>Bacteria</taxon>
        <taxon>Bacillati</taxon>
        <taxon>Bacillota</taxon>
        <taxon>Bacilli</taxon>
        <taxon>Bacillales</taxon>
        <taxon>Bacillaceae</taxon>
        <taxon>Peribacillus</taxon>
    </lineage>
</organism>
<dbReference type="InterPro" id="IPR036526">
    <property type="entry name" value="C-N_Hydrolase_sf"/>
</dbReference>
<protein>
    <submittedName>
        <fullName evidence="2">Amidohydrolase</fullName>
    </submittedName>
</protein>
<evidence type="ECO:0000313" key="2">
    <source>
        <dbReference type="EMBL" id="PEJ27329.1"/>
    </source>
</evidence>
<dbReference type="EMBL" id="NUEQ01000101">
    <property type="protein sequence ID" value="PEJ27329.1"/>
    <property type="molecule type" value="Genomic_DNA"/>
</dbReference>
<accession>A0AAX0RQL3</accession>